<evidence type="ECO:0000313" key="1">
    <source>
        <dbReference type="EMBL" id="PON83967.1"/>
    </source>
</evidence>
<gene>
    <name evidence="1" type="ORF">TorRG33x02_202610</name>
</gene>
<dbReference type="EMBL" id="JXTC01000170">
    <property type="protein sequence ID" value="PON83967.1"/>
    <property type="molecule type" value="Genomic_DNA"/>
</dbReference>
<keyword evidence="2" id="KW-1185">Reference proteome</keyword>
<proteinExistence type="predicted"/>
<dbReference type="OrthoDB" id="10397505at2759"/>
<evidence type="ECO:0000313" key="2">
    <source>
        <dbReference type="Proteomes" id="UP000237000"/>
    </source>
</evidence>
<organism evidence="1 2">
    <name type="scientific">Trema orientale</name>
    <name type="common">Charcoal tree</name>
    <name type="synonym">Celtis orientalis</name>
    <dbReference type="NCBI Taxonomy" id="63057"/>
    <lineage>
        <taxon>Eukaryota</taxon>
        <taxon>Viridiplantae</taxon>
        <taxon>Streptophyta</taxon>
        <taxon>Embryophyta</taxon>
        <taxon>Tracheophyta</taxon>
        <taxon>Spermatophyta</taxon>
        <taxon>Magnoliopsida</taxon>
        <taxon>eudicotyledons</taxon>
        <taxon>Gunneridae</taxon>
        <taxon>Pentapetalae</taxon>
        <taxon>rosids</taxon>
        <taxon>fabids</taxon>
        <taxon>Rosales</taxon>
        <taxon>Cannabaceae</taxon>
        <taxon>Trema</taxon>
    </lineage>
</organism>
<protein>
    <submittedName>
        <fullName evidence="1">Uncharacterized protein</fullName>
    </submittedName>
</protein>
<feature type="non-terminal residue" evidence="1">
    <location>
        <position position="1"/>
    </location>
</feature>
<sequence>YIHRQRPLKLTGLEESREIQGCCASLYLALIDSGGVCLCICEGGSEANQKPY</sequence>
<dbReference type="AlphaFoldDB" id="A0A2P5EEI8"/>
<dbReference type="InParanoid" id="A0A2P5EEI8"/>
<accession>A0A2P5EEI8</accession>
<dbReference type="Proteomes" id="UP000237000">
    <property type="component" value="Unassembled WGS sequence"/>
</dbReference>
<name>A0A2P5EEI8_TREOI</name>
<comment type="caution">
    <text evidence="1">The sequence shown here is derived from an EMBL/GenBank/DDBJ whole genome shotgun (WGS) entry which is preliminary data.</text>
</comment>
<reference evidence="2" key="1">
    <citation type="submission" date="2016-06" db="EMBL/GenBank/DDBJ databases">
        <title>Parallel loss of symbiosis genes in relatives of nitrogen-fixing non-legume Parasponia.</title>
        <authorList>
            <person name="Van Velzen R."/>
            <person name="Holmer R."/>
            <person name="Bu F."/>
            <person name="Rutten L."/>
            <person name="Van Zeijl A."/>
            <person name="Liu W."/>
            <person name="Santuari L."/>
            <person name="Cao Q."/>
            <person name="Sharma T."/>
            <person name="Shen D."/>
            <person name="Roswanjaya Y."/>
            <person name="Wardhani T."/>
            <person name="Kalhor M.S."/>
            <person name="Jansen J."/>
            <person name="Van den Hoogen J."/>
            <person name="Gungor B."/>
            <person name="Hartog M."/>
            <person name="Hontelez J."/>
            <person name="Verver J."/>
            <person name="Yang W.-C."/>
            <person name="Schijlen E."/>
            <person name="Repin R."/>
            <person name="Schilthuizen M."/>
            <person name="Schranz E."/>
            <person name="Heidstra R."/>
            <person name="Miyata K."/>
            <person name="Fedorova E."/>
            <person name="Kohlen W."/>
            <person name="Bisseling T."/>
            <person name="Smit S."/>
            <person name="Geurts R."/>
        </authorList>
    </citation>
    <scope>NUCLEOTIDE SEQUENCE [LARGE SCALE GENOMIC DNA]</scope>
    <source>
        <strain evidence="2">cv. RG33-2</strain>
    </source>
</reference>